<evidence type="ECO:0000313" key="1">
    <source>
        <dbReference type="EMBL" id="GIE03390.1"/>
    </source>
</evidence>
<keyword evidence="2" id="KW-1185">Reference proteome</keyword>
<reference evidence="1 2" key="1">
    <citation type="submission" date="2021-01" db="EMBL/GenBank/DDBJ databases">
        <title>Whole genome shotgun sequence of Actinoplanes durhamensis NBRC 14914.</title>
        <authorList>
            <person name="Komaki H."/>
            <person name="Tamura T."/>
        </authorList>
    </citation>
    <scope>NUCLEOTIDE SEQUENCE [LARGE SCALE GENOMIC DNA]</scope>
    <source>
        <strain evidence="1 2">NBRC 14914</strain>
    </source>
</reference>
<evidence type="ECO:0008006" key="3">
    <source>
        <dbReference type="Google" id="ProtNLM"/>
    </source>
</evidence>
<sequence length="272" mass="29245">MTDRGEMNVAVPAPARRYNRWLGGKDNFAADRASADAIERVFPTITAAAVQNRRCLGRAVGYLAGECGVRQFLDVGCGLPTGRHNVHEIAQQIAPQARIVYVDNDPLVAVHARALMTSTLEGKVAVHEADLRRPDEITGAGLVHDTLDFTRPVAVLLFAVLHFIPDDTVHAAVRELMAAVPSGSYLALSHATFDPLGDQTRAALGTFTEPGAADGPFLPRTHEEITALLAGLDLVEPGLVSTVRWRPQLQPEADQTLGDHEVITYAAVAKKP</sequence>
<dbReference type="PIRSF" id="PIRSF017393">
    <property type="entry name" value="MTase_SAV2177"/>
    <property type="match status" value="1"/>
</dbReference>
<dbReference type="Proteomes" id="UP000637628">
    <property type="component" value="Unassembled WGS sequence"/>
</dbReference>
<gene>
    <name evidence="1" type="ORF">Adu01nite_47400</name>
</gene>
<dbReference type="InterPro" id="IPR006764">
    <property type="entry name" value="SAM_dep_MeTrfase_SAV2177_type"/>
</dbReference>
<name>A0ABQ3Z0M9_9ACTN</name>
<evidence type="ECO:0000313" key="2">
    <source>
        <dbReference type="Proteomes" id="UP000637628"/>
    </source>
</evidence>
<dbReference type="RefSeq" id="WP_203729250.1">
    <property type="nucleotide sequence ID" value="NZ_BAAATX010000006.1"/>
</dbReference>
<dbReference type="Gene3D" id="3.40.50.150">
    <property type="entry name" value="Vaccinia Virus protein VP39"/>
    <property type="match status" value="1"/>
</dbReference>
<organism evidence="1 2">
    <name type="scientific">Paractinoplanes durhamensis</name>
    <dbReference type="NCBI Taxonomy" id="113563"/>
    <lineage>
        <taxon>Bacteria</taxon>
        <taxon>Bacillati</taxon>
        <taxon>Actinomycetota</taxon>
        <taxon>Actinomycetes</taxon>
        <taxon>Micromonosporales</taxon>
        <taxon>Micromonosporaceae</taxon>
        <taxon>Paractinoplanes</taxon>
    </lineage>
</organism>
<accession>A0ABQ3Z0M9</accession>
<proteinExistence type="predicted"/>
<comment type="caution">
    <text evidence="1">The sequence shown here is derived from an EMBL/GenBank/DDBJ whole genome shotgun (WGS) entry which is preliminary data.</text>
</comment>
<dbReference type="Pfam" id="PF04672">
    <property type="entry name" value="Methyltransf_19"/>
    <property type="match status" value="1"/>
</dbReference>
<protein>
    <recommendedName>
        <fullName evidence="3">S-adenosyl methyltransferase</fullName>
    </recommendedName>
</protein>
<dbReference type="InterPro" id="IPR029063">
    <property type="entry name" value="SAM-dependent_MTases_sf"/>
</dbReference>
<dbReference type="EMBL" id="BOML01000038">
    <property type="protein sequence ID" value="GIE03390.1"/>
    <property type="molecule type" value="Genomic_DNA"/>
</dbReference>
<dbReference type="SUPFAM" id="SSF53335">
    <property type="entry name" value="S-adenosyl-L-methionine-dependent methyltransferases"/>
    <property type="match status" value="1"/>
</dbReference>